<evidence type="ECO:0000313" key="5">
    <source>
        <dbReference type="Proteomes" id="UP000637239"/>
    </source>
</evidence>
<dbReference type="AlphaFoldDB" id="A0A7R7ZRU0"/>
<feature type="region of interest" description="Disordered" evidence="2">
    <location>
        <begin position="309"/>
        <end position="380"/>
    </location>
</feature>
<evidence type="ECO:0000259" key="3">
    <source>
        <dbReference type="PROSITE" id="PS50966"/>
    </source>
</evidence>
<gene>
    <name evidence="4" type="ORF">ACHE_80078A</name>
</gene>
<dbReference type="Pfam" id="PF10551">
    <property type="entry name" value="MULE"/>
    <property type="match status" value="1"/>
</dbReference>
<dbReference type="RefSeq" id="XP_043140691.1">
    <property type="nucleotide sequence ID" value="XM_043283410.1"/>
</dbReference>
<keyword evidence="1" id="KW-0862">Zinc</keyword>
<dbReference type="PROSITE" id="PS50966">
    <property type="entry name" value="ZF_SWIM"/>
    <property type="match status" value="1"/>
</dbReference>
<keyword evidence="1" id="KW-0863">Zinc-finger</keyword>
<reference evidence="4" key="2">
    <citation type="submission" date="2021-02" db="EMBL/GenBank/DDBJ databases">
        <title>Aspergillus chevalieri M1 genome sequence.</title>
        <authorList>
            <person name="Kadooka C."/>
            <person name="Mori K."/>
            <person name="Futagami T."/>
        </authorList>
    </citation>
    <scope>NUCLEOTIDE SEQUENCE</scope>
    <source>
        <strain evidence="4">M1</strain>
    </source>
</reference>
<proteinExistence type="predicted"/>
<dbReference type="PANTHER" id="PTHR47718">
    <property type="entry name" value="OS01G0519700 PROTEIN"/>
    <property type="match status" value="1"/>
</dbReference>
<evidence type="ECO:0000313" key="4">
    <source>
        <dbReference type="EMBL" id="BCR92178.1"/>
    </source>
</evidence>
<dbReference type="InterPro" id="IPR007527">
    <property type="entry name" value="Znf_SWIM"/>
</dbReference>
<dbReference type="GO" id="GO:0008270">
    <property type="term" value="F:zinc ion binding"/>
    <property type="evidence" value="ECO:0007669"/>
    <property type="project" value="UniProtKB-KW"/>
</dbReference>
<sequence>MHRTGLEMIRRHPWVISMDCTYKTNRYGLPLLDIVGSASTGQTCYIAFAFFQDEKEDNYEVILRCLAEVYDSLNLAYPCTILADKERALVKAIKTVFPHTKTISCIWHIEMNLLKKAHPRLSDQVAIARRDGASLPESLSFTLDQAIAFEQVRRATNQSSLYTKLTYLISSRAIKHVESIRHYYLPEGQGKPLIPPNCTCRSKETTGFPCIHLIKQYQDTHQSFEPELFHQQWHLYKLGEAPPIDPLLLVRDPPPVRRRGRPCGAANFVQPSQALNLQQGTQQSTQQSTHNIIFDRSTQREPSAFEYILPPQERGHGGHGQCGRRRAGPGRPPGRSRRGGQGHTRGRGGRGDAVAIGNRRVLRSSQRGGQEDAEYQDGRI</sequence>
<protein>
    <recommendedName>
        <fullName evidence="3">SWIM-type domain-containing protein</fullName>
    </recommendedName>
</protein>
<accession>A0A7R7ZRU0</accession>
<dbReference type="EMBL" id="AP024423">
    <property type="protein sequence ID" value="BCR92178.1"/>
    <property type="molecule type" value="Genomic_DNA"/>
</dbReference>
<dbReference type="Proteomes" id="UP000637239">
    <property type="component" value="Chromosome 8"/>
</dbReference>
<reference evidence="4" key="1">
    <citation type="submission" date="2021-01" db="EMBL/GenBank/DDBJ databases">
        <authorList>
            <consortium name="Aspergillus chevalieri M1 genome sequencing consortium"/>
            <person name="Kazuki M."/>
            <person name="Futagami T."/>
        </authorList>
    </citation>
    <scope>NUCLEOTIDE SEQUENCE</scope>
    <source>
        <strain evidence="4">M1</strain>
    </source>
</reference>
<dbReference type="InterPro" id="IPR018289">
    <property type="entry name" value="MULE_transposase_dom"/>
</dbReference>
<keyword evidence="1" id="KW-0479">Metal-binding</keyword>
<dbReference type="GeneID" id="66986527"/>
<dbReference type="KEGG" id="ache:ACHE_80078A"/>
<feature type="compositionally biased region" description="Basic residues" evidence="2">
    <location>
        <begin position="322"/>
        <end position="348"/>
    </location>
</feature>
<keyword evidence="5" id="KW-1185">Reference proteome</keyword>
<evidence type="ECO:0000256" key="1">
    <source>
        <dbReference type="PROSITE-ProRule" id="PRU00325"/>
    </source>
</evidence>
<evidence type="ECO:0000256" key="2">
    <source>
        <dbReference type="SAM" id="MobiDB-lite"/>
    </source>
</evidence>
<organism evidence="4 5">
    <name type="scientific">Aspergillus chevalieri</name>
    <name type="common">Eurotium chevalieri</name>
    <dbReference type="NCBI Taxonomy" id="182096"/>
    <lineage>
        <taxon>Eukaryota</taxon>
        <taxon>Fungi</taxon>
        <taxon>Dikarya</taxon>
        <taxon>Ascomycota</taxon>
        <taxon>Pezizomycotina</taxon>
        <taxon>Eurotiomycetes</taxon>
        <taxon>Eurotiomycetidae</taxon>
        <taxon>Eurotiales</taxon>
        <taxon>Aspergillaceae</taxon>
        <taxon>Aspergillus</taxon>
        <taxon>Aspergillus subgen. Aspergillus</taxon>
    </lineage>
</organism>
<dbReference type="PANTHER" id="PTHR47718:SF3">
    <property type="entry name" value="PROTEIN FAR1-RELATED SEQUENCE 5-LIKE"/>
    <property type="match status" value="1"/>
</dbReference>
<feature type="compositionally biased region" description="Acidic residues" evidence="2">
    <location>
        <begin position="371"/>
        <end position="380"/>
    </location>
</feature>
<feature type="domain" description="SWIM-type" evidence="3">
    <location>
        <begin position="183"/>
        <end position="221"/>
    </location>
</feature>
<name>A0A7R7ZRU0_ASPCH</name>